<dbReference type="PANTHER" id="PTHR47331:SF4">
    <property type="entry name" value="PEPTIDASE S1 DOMAIN-CONTAINING PROTEIN"/>
    <property type="match status" value="1"/>
</dbReference>
<dbReference type="SUPFAM" id="SSF56672">
    <property type="entry name" value="DNA/RNA polymerases"/>
    <property type="match status" value="1"/>
</dbReference>
<dbReference type="CDD" id="cd01644">
    <property type="entry name" value="RT_pepA17"/>
    <property type="match status" value="1"/>
</dbReference>
<sequence length="452" mass="50606">MQEYIAAGHARKLSPEEVNAGLLGRRWWLPHHPVINPNKPSKLRIVFDAAATFKGVSLNSALLKGPDLTANMTSVLLRFRLYPVAVSSDIIKMFHQVMVQPPDRSALRFVWKEPGYPQPLCHYQMMVQIFGATCSPTICAYTLRKAAMDSGEHADLVMRQVINHFYVDNWLASFRSEAEAAQTVGVVTRALERAGFKLAQWASSRPDALRAVSEESLSSVNVDLDSIPIERTLGLTWDTRKDAFLLCFKVRPGSRTKREVLRTVATIFDPLGFLEPVTLRAKLIVQATWRLKLDWDDPLPIDIQEEWNAWLARCLESPPVIVSRCLIPDAPAFSTVLHVFADASEAGYGTVAYLRVEVGNDIIVSFVMAKSRVGPIKPTTMPRMELNAAVMATRLMNMIKDCLGLNFDRVMFQTVFALLLSTHSIPFTETTVSEVEQCCSDGSVTRINNRKK</sequence>
<evidence type="ECO:0000313" key="1">
    <source>
        <dbReference type="EMBL" id="KFD62425.1"/>
    </source>
</evidence>
<reference evidence="1" key="1">
    <citation type="journal article" date="2014" name="Nat. Genet.">
        <title>Genome and transcriptome of the porcine whipworm Trichuris suis.</title>
        <authorList>
            <person name="Jex A.R."/>
            <person name="Nejsum P."/>
            <person name="Schwarz E.M."/>
            <person name="Hu L."/>
            <person name="Young N.D."/>
            <person name="Hall R.S."/>
            <person name="Korhonen P.K."/>
            <person name="Liao S."/>
            <person name="Thamsborg S."/>
            <person name="Xia J."/>
            <person name="Xu P."/>
            <person name="Wang S."/>
            <person name="Scheerlinck J.P."/>
            <person name="Hofmann A."/>
            <person name="Sternberg P.W."/>
            <person name="Wang J."/>
            <person name="Gasser R.B."/>
        </authorList>
    </citation>
    <scope>NUCLEOTIDE SEQUENCE [LARGE SCALE GENOMIC DNA]</scope>
    <source>
        <strain evidence="1">DCEP-RM93F</strain>
    </source>
</reference>
<dbReference type="Pfam" id="PF05380">
    <property type="entry name" value="Peptidase_A17"/>
    <property type="match status" value="1"/>
</dbReference>
<dbReference type="InterPro" id="IPR043502">
    <property type="entry name" value="DNA/RNA_pol_sf"/>
</dbReference>
<accession>A0A085MYX9</accession>
<protein>
    <recommendedName>
        <fullName evidence="2">Pao retrotransposon peptidase</fullName>
    </recommendedName>
</protein>
<dbReference type="Gene3D" id="3.10.10.10">
    <property type="entry name" value="HIV Type 1 Reverse Transcriptase, subunit A, domain 1"/>
    <property type="match status" value="1"/>
</dbReference>
<name>A0A085MYX9_9BILA</name>
<organism evidence="1">
    <name type="scientific">Trichuris suis</name>
    <name type="common">pig whipworm</name>
    <dbReference type="NCBI Taxonomy" id="68888"/>
    <lineage>
        <taxon>Eukaryota</taxon>
        <taxon>Metazoa</taxon>
        <taxon>Ecdysozoa</taxon>
        <taxon>Nematoda</taxon>
        <taxon>Enoplea</taxon>
        <taxon>Dorylaimia</taxon>
        <taxon>Trichinellida</taxon>
        <taxon>Trichuridae</taxon>
        <taxon>Trichuris</taxon>
    </lineage>
</organism>
<dbReference type="Proteomes" id="UP000030758">
    <property type="component" value="Unassembled WGS sequence"/>
</dbReference>
<dbReference type="Gene3D" id="3.30.70.270">
    <property type="match status" value="1"/>
</dbReference>
<gene>
    <name evidence="1" type="ORF">M514_25433</name>
</gene>
<proteinExistence type="predicted"/>
<dbReference type="PANTHER" id="PTHR47331">
    <property type="entry name" value="PHD-TYPE DOMAIN-CONTAINING PROTEIN"/>
    <property type="match status" value="1"/>
</dbReference>
<dbReference type="AlphaFoldDB" id="A0A085MYX9"/>
<dbReference type="InterPro" id="IPR008042">
    <property type="entry name" value="Retrotrans_Pao"/>
</dbReference>
<dbReference type="EMBL" id="KL367596">
    <property type="protein sequence ID" value="KFD62425.1"/>
    <property type="molecule type" value="Genomic_DNA"/>
</dbReference>
<evidence type="ECO:0008006" key="2">
    <source>
        <dbReference type="Google" id="ProtNLM"/>
    </source>
</evidence>
<dbReference type="InterPro" id="IPR043128">
    <property type="entry name" value="Rev_trsase/Diguanyl_cyclase"/>
</dbReference>